<dbReference type="Proteomes" id="UP001516400">
    <property type="component" value="Unassembled WGS sequence"/>
</dbReference>
<evidence type="ECO:0000256" key="2">
    <source>
        <dbReference type="ARBA" id="ARBA00023157"/>
    </source>
</evidence>
<dbReference type="PANTHER" id="PTHR10612">
    <property type="entry name" value="APOLIPOPROTEIN D"/>
    <property type="match status" value="1"/>
</dbReference>
<comment type="caution">
    <text evidence="6">The sequence shown here is derived from an EMBL/GenBank/DDBJ whole genome shotgun (WGS) entry which is preliminary data.</text>
</comment>
<evidence type="ECO:0000256" key="3">
    <source>
        <dbReference type="PIRNR" id="PIRNR036893"/>
    </source>
</evidence>
<sequence length="191" mass="21913">MFKYSALLLVFLYGVNCQIPYVGQCPNVTVKQNFDLKNYSGIWYLVQATYTNFLREGKCVKANNTFYSDGSIDIRIDQVNFQTRQKSYIEGYGEVVGAHGEGDLLLRLYGTTFRDTHVNILDTDYSSYSVNWICEEQTEEISKAVIWILTRSRKPSDKLIQKCLDVLGRNNISTSYLVGIDQEGCHFPFVH</sequence>
<keyword evidence="2" id="KW-1015">Disulfide bond</keyword>
<dbReference type="PANTHER" id="PTHR10612:SF34">
    <property type="entry name" value="APOLIPOPROTEIN D"/>
    <property type="match status" value="1"/>
</dbReference>
<evidence type="ECO:0000256" key="1">
    <source>
        <dbReference type="ARBA" id="ARBA00006889"/>
    </source>
</evidence>
<gene>
    <name evidence="6" type="ORF">HHI36_000829</name>
</gene>
<dbReference type="InterPro" id="IPR022272">
    <property type="entry name" value="Lipocalin_CS"/>
</dbReference>
<dbReference type="InterPro" id="IPR003057">
    <property type="entry name" value="Invtbrt_color"/>
</dbReference>
<dbReference type="Gene3D" id="2.40.128.20">
    <property type="match status" value="1"/>
</dbReference>
<feature type="domain" description="Lipocalin/cytosolic fatty-acid binding" evidence="5">
    <location>
        <begin position="40"/>
        <end position="180"/>
    </location>
</feature>
<evidence type="ECO:0000313" key="7">
    <source>
        <dbReference type="Proteomes" id="UP001516400"/>
    </source>
</evidence>
<dbReference type="SUPFAM" id="SSF50814">
    <property type="entry name" value="Lipocalins"/>
    <property type="match status" value="1"/>
</dbReference>
<dbReference type="Pfam" id="PF00061">
    <property type="entry name" value="Lipocalin"/>
    <property type="match status" value="1"/>
</dbReference>
<evidence type="ECO:0000313" key="6">
    <source>
        <dbReference type="EMBL" id="KAL3286320.1"/>
    </source>
</evidence>
<keyword evidence="7" id="KW-1185">Reference proteome</keyword>
<feature type="chain" id="PRO_5044537043" description="Lipocalin/cytosolic fatty-acid binding domain-containing protein" evidence="3">
    <location>
        <begin position="18"/>
        <end position="191"/>
    </location>
</feature>
<feature type="signal peptide" evidence="3">
    <location>
        <begin position="1"/>
        <end position="17"/>
    </location>
</feature>
<dbReference type="InterPro" id="IPR000566">
    <property type="entry name" value="Lipocln_cytosolic_FA-bd_dom"/>
</dbReference>
<dbReference type="PROSITE" id="PS00213">
    <property type="entry name" value="LIPOCALIN"/>
    <property type="match status" value="1"/>
</dbReference>
<dbReference type="EMBL" id="JABFTP020000185">
    <property type="protein sequence ID" value="KAL3286320.1"/>
    <property type="molecule type" value="Genomic_DNA"/>
</dbReference>
<comment type="similarity">
    <text evidence="1 3 4">Belongs to the calycin superfamily. Lipocalin family.</text>
</comment>
<dbReference type="AlphaFoldDB" id="A0ABD2P617"/>
<dbReference type="InterPro" id="IPR012674">
    <property type="entry name" value="Calycin"/>
</dbReference>
<organism evidence="6 7">
    <name type="scientific">Cryptolaemus montrouzieri</name>
    <dbReference type="NCBI Taxonomy" id="559131"/>
    <lineage>
        <taxon>Eukaryota</taxon>
        <taxon>Metazoa</taxon>
        <taxon>Ecdysozoa</taxon>
        <taxon>Arthropoda</taxon>
        <taxon>Hexapoda</taxon>
        <taxon>Insecta</taxon>
        <taxon>Pterygota</taxon>
        <taxon>Neoptera</taxon>
        <taxon>Endopterygota</taxon>
        <taxon>Coleoptera</taxon>
        <taxon>Polyphaga</taxon>
        <taxon>Cucujiformia</taxon>
        <taxon>Coccinelloidea</taxon>
        <taxon>Coccinellidae</taxon>
        <taxon>Scymninae</taxon>
        <taxon>Scymnini</taxon>
        <taxon>Cryptolaemus</taxon>
    </lineage>
</organism>
<dbReference type="GO" id="GO:0006950">
    <property type="term" value="P:response to stress"/>
    <property type="evidence" value="ECO:0007669"/>
    <property type="project" value="UniProtKB-ARBA"/>
</dbReference>
<reference evidence="6 7" key="1">
    <citation type="journal article" date="2021" name="BMC Biol.">
        <title>Horizontally acquired antibacterial genes associated with adaptive radiation of ladybird beetles.</title>
        <authorList>
            <person name="Li H.S."/>
            <person name="Tang X.F."/>
            <person name="Huang Y.H."/>
            <person name="Xu Z.Y."/>
            <person name="Chen M.L."/>
            <person name="Du X.Y."/>
            <person name="Qiu B.Y."/>
            <person name="Chen P.T."/>
            <person name="Zhang W."/>
            <person name="Slipinski A."/>
            <person name="Escalona H.E."/>
            <person name="Waterhouse R.M."/>
            <person name="Zwick A."/>
            <person name="Pang H."/>
        </authorList>
    </citation>
    <scope>NUCLEOTIDE SEQUENCE [LARGE SCALE GENOMIC DNA]</scope>
    <source>
        <strain evidence="6">SYSU2018</strain>
    </source>
</reference>
<dbReference type="PIRSF" id="PIRSF036893">
    <property type="entry name" value="Lipocalin_ApoD"/>
    <property type="match status" value="1"/>
</dbReference>
<protein>
    <recommendedName>
        <fullName evidence="5">Lipocalin/cytosolic fatty-acid binding domain-containing protein</fullName>
    </recommendedName>
</protein>
<proteinExistence type="inferred from homology"/>
<evidence type="ECO:0000256" key="4">
    <source>
        <dbReference type="RuleBase" id="RU003695"/>
    </source>
</evidence>
<dbReference type="PRINTS" id="PR01273">
    <property type="entry name" value="INVTBRTCOLOR"/>
</dbReference>
<evidence type="ECO:0000259" key="5">
    <source>
        <dbReference type="Pfam" id="PF00061"/>
    </source>
</evidence>
<name>A0ABD2P617_9CUCU</name>
<dbReference type="InterPro" id="IPR022271">
    <property type="entry name" value="Lipocalin_ApoD"/>
</dbReference>
<accession>A0ABD2P617</accession>
<keyword evidence="3" id="KW-0732">Signal</keyword>